<dbReference type="GO" id="GO:0004034">
    <property type="term" value="F:aldose 1-epimerase activity"/>
    <property type="evidence" value="ECO:0007669"/>
    <property type="project" value="UniProtKB-EC"/>
</dbReference>
<dbReference type="Pfam" id="PF01263">
    <property type="entry name" value="Aldose_epim"/>
    <property type="match status" value="1"/>
</dbReference>
<dbReference type="SUPFAM" id="SSF74650">
    <property type="entry name" value="Galactose mutarotase-like"/>
    <property type="match status" value="1"/>
</dbReference>
<dbReference type="Proteomes" id="UP000036780">
    <property type="component" value="Unassembled WGS sequence"/>
</dbReference>
<dbReference type="GeneID" id="66872610"/>
<dbReference type="EMBL" id="LGTO01000005">
    <property type="protein sequence ID" value="KNE21615.1"/>
    <property type="molecule type" value="Genomic_DNA"/>
</dbReference>
<evidence type="ECO:0000256" key="2">
    <source>
        <dbReference type="ARBA" id="ARBA00006206"/>
    </source>
</evidence>
<accession>A0A0L0QSE6</accession>
<evidence type="ECO:0000256" key="4">
    <source>
        <dbReference type="ARBA" id="ARBA00023277"/>
    </source>
</evidence>
<evidence type="ECO:0000256" key="8">
    <source>
        <dbReference type="PIRSR" id="PIRSR005096-3"/>
    </source>
</evidence>
<organism evidence="9 10">
    <name type="scientific">Virgibacillus pantothenticus</name>
    <dbReference type="NCBI Taxonomy" id="1473"/>
    <lineage>
        <taxon>Bacteria</taxon>
        <taxon>Bacillati</taxon>
        <taxon>Bacillota</taxon>
        <taxon>Bacilli</taxon>
        <taxon>Bacillales</taxon>
        <taxon>Bacillaceae</taxon>
        <taxon>Virgibacillus</taxon>
    </lineage>
</organism>
<feature type="binding site" evidence="8">
    <location>
        <begin position="175"/>
        <end position="177"/>
    </location>
    <ligand>
        <name>beta-D-galactose</name>
        <dbReference type="ChEBI" id="CHEBI:27667"/>
    </ligand>
</feature>
<evidence type="ECO:0000256" key="5">
    <source>
        <dbReference type="PIRNR" id="PIRNR005096"/>
    </source>
</evidence>
<keyword evidence="10" id="KW-1185">Reference proteome</keyword>
<evidence type="ECO:0000313" key="9">
    <source>
        <dbReference type="EMBL" id="KNE21615.1"/>
    </source>
</evidence>
<dbReference type="PANTHER" id="PTHR10091:SF0">
    <property type="entry name" value="GALACTOSE MUTAROTASE"/>
    <property type="match status" value="1"/>
</dbReference>
<dbReference type="InterPro" id="IPR008183">
    <property type="entry name" value="Aldose_1/G6P_1-epimerase"/>
</dbReference>
<dbReference type="GO" id="GO:0033499">
    <property type="term" value="P:galactose catabolic process via UDP-galactose, Leloir pathway"/>
    <property type="evidence" value="ECO:0007669"/>
    <property type="project" value="TreeGrafter"/>
</dbReference>
<proteinExistence type="inferred from homology"/>
<dbReference type="InterPro" id="IPR011013">
    <property type="entry name" value="Gal_mutarotase_sf_dom"/>
</dbReference>
<dbReference type="GO" id="GO:0006006">
    <property type="term" value="P:glucose metabolic process"/>
    <property type="evidence" value="ECO:0007669"/>
    <property type="project" value="TreeGrafter"/>
</dbReference>
<dbReference type="RefSeq" id="WP_050351056.1">
    <property type="nucleotide sequence ID" value="NZ_BOSN01000004.1"/>
</dbReference>
<evidence type="ECO:0000313" key="10">
    <source>
        <dbReference type="Proteomes" id="UP000036780"/>
    </source>
</evidence>
<name>A0A0L0QSE6_VIRPA</name>
<dbReference type="InterPro" id="IPR015443">
    <property type="entry name" value="Aldose_1-epimerase"/>
</dbReference>
<gene>
    <name evidence="9" type="ORF">AFK71_08215</name>
</gene>
<comment type="caution">
    <text evidence="9">The sequence shown here is derived from an EMBL/GenBank/DDBJ whole genome shotgun (WGS) entry which is preliminary data.</text>
</comment>
<keyword evidence="3 5" id="KW-0413">Isomerase</keyword>
<evidence type="ECO:0000256" key="6">
    <source>
        <dbReference type="PIRSR" id="PIRSR005096-1"/>
    </source>
</evidence>
<dbReference type="UniPathway" id="UPA00242"/>
<dbReference type="GO" id="GO:0030246">
    <property type="term" value="F:carbohydrate binding"/>
    <property type="evidence" value="ECO:0007669"/>
    <property type="project" value="InterPro"/>
</dbReference>
<dbReference type="AlphaFoldDB" id="A0A0L0QSE6"/>
<evidence type="ECO:0000256" key="1">
    <source>
        <dbReference type="ARBA" id="ARBA00005028"/>
    </source>
</evidence>
<feature type="active site" description="Proton donor" evidence="6">
    <location>
        <position position="175"/>
    </location>
</feature>
<dbReference type="InterPro" id="IPR047215">
    <property type="entry name" value="Galactose_mutarotase-like"/>
</dbReference>
<dbReference type="InterPro" id="IPR014718">
    <property type="entry name" value="GH-type_carb-bd"/>
</dbReference>
<comment type="similarity">
    <text evidence="2 5">Belongs to the aldose epimerase family.</text>
</comment>
<comment type="pathway">
    <text evidence="1 5">Carbohydrate metabolism; hexose metabolism.</text>
</comment>
<dbReference type="PATRIC" id="fig|1473.5.peg.4690"/>
<evidence type="ECO:0000256" key="3">
    <source>
        <dbReference type="ARBA" id="ARBA00023235"/>
    </source>
</evidence>
<dbReference type="EC" id="5.1.3.3" evidence="5"/>
<protein>
    <recommendedName>
        <fullName evidence="5">Aldose 1-epimerase</fullName>
        <ecNumber evidence="5">5.1.3.3</ecNumber>
    </recommendedName>
</protein>
<keyword evidence="4 5" id="KW-0119">Carbohydrate metabolism</keyword>
<comment type="catalytic activity">
    <reaction evidence="5">
        <text>alpha-D-glucose = beta-D-glucose</text>
        <dbReference type="Rhea" id="RHEA:10264"/>
        <dbReference type="ChEBI" id="CHEBI:15903"/>
        <dbReference type="ChEBI" id="CHEBI:17925"/>
        <dbReference type="EC" id="5.1.3.3"/>
    </reaction>
</comment>
<feature type="binding site" evidence="7">
    <location>
        <position position="248"/>
    </location>
    <ligand>
        <name>beta-D-galactose</name>
        <dbReference type="ChEBI" id="CHEBI:27667"/>
    </ligand>
</feature>
<feature type="active site" description="Proton acceptor" evidence="6">
    <location>
        <position position="309"/>
    </location>
</feature>
<dbReference type="PANTHER" id="PTHR10091">
    <property type="entry name" value="ALDOSE-1-EPIMERASE"/>
    <property type="match status" value="1"/>
</dbReference>
<dbReference type="OrthoDB" id="9779408at2"/>
<dbReference type="CDD" id="cd09019">
    <property type="entry name" value="galactose_mutarotase_like"/>
    <property type="match status" value="1"/>
</dbReference>
<sequence>MEIIEQTVLDKWKLRTLINDQNMRVSFLDYGGAITEIIVPDKHGYMDNVVLHYNSYEEYESNPFYMGALIGRVAGRIANASFSINGTPYQVTANEGHHHLHGGINGFSHVRWHVSTEQTENDIRAILTHTSPDGDNGYPGNVAVTVTYILTNDNEFIIDYAAITDKTTPITLTNHSYFNLRGSKKQTIKQHYAKIASSTCLEVNKALIPTGKQFATTHTPFDFQLGRQFNDGIYAKLEQNIIVGKGYDHYFCFDKGKDEQVCLYDKETGRTLTVKTTQPGMVLYTGNYLHEKNEHTPTTFLRYQGVCIETQGTPASLEHKHLPSIILAPGEAYQQRTAFCFGLGG</sequence>
<evidence type="ECO:0000256" key="7">
    <source>
        <dbReference type="PIRSR" id="PIRSR005096-2"/>
    </source>
</evidence>
<dbReference type="Gene3D" id="2.70.98.10">
    <property type="match status" value="1"/>
</dbReference>
<dbReference type="GO" id="GO:0005737">
    <property type="term" value="C:cytoplasm"/>
    <property type="evidence" value="ECO:0007669"/>
    <property type="project" value="TreeGrafter"/>
</dbReference>
<dbReference type="PIRSF" id="PIRSF005096">
    <property type="entry name" value="GALM"/>
    <property type="match status" value="1"/>
</dbReference>
<reference evidence="10" key="1">
    <citation type="submission" date="2015-07" db="EMBL/GenBank/DDBJ databases">
        <title>Fjat-10053 dsm26.</title>
        <authorList>
            <person name="Liu B."/>
            <person name="Wang J."/>
            <person name="Zhu Y."/>
            <person name="Liu G."/>
            <person name="Chen Q."/>
            <person name="Chen Z."/>
            <person name="Lan J."/>
            <person name="Che J."/>
            <person name="Ge C."/>
            <person name="Shi H."/>
            <person name="Pan Z."/>
            <person name="Liu X."/>
        </authorList>
    </citation>
    <scope>NUCLEOTIDE SEQUENCE [LARGE SCALE GENOMIC DNA]</scope>
    <source>
        <strain evidence="10">DSM 26</strain>
    </source>
</reference>
<dbReference type="NCBIfam" id="NF008277">
    <property type="entry name" value="PRK11055.1"/>
    <property type="match status" value="1"/>
</dbReference>